<accession>A0A371X7X6</accession>
<evidence type="ECO:0000256" key="1">
    <source>
        <dbReference type="ARBA" id="ARBA00010638"/>
    </source>
</evidence>
<dbReference type="EMBL" id="QURL01000002">
    <property type="protein sequence ID" value="RFC65310.1"/>
    <property type="molecule type" value="Genomic_DNA"/>
</dbReference>
<dbReference type="GO" id="GO:0030272">
    <property type="term" value="F:5-formyltetrahydrofolate cyclo-ligase activity"/>
    <property type="evidence" value="ECO:0007669"/>
    <property type="project" value="UniProtKB-EC"/>
</dbReference>
<keyword evidence="3 4" id="KW-0067">ATP-binding</keyword>
<dbReference type="Pfam" id="PF01812">
    <property type="entry name" value="5-FTHF_cyc-lig"/>
    <property type="match status" value="1"/>
</dbReference>
<evidence type="ECO:0000313" key="7">
    <source>
        <dbReference type="Proteomes" id="UP000264310"/>
    </source>
</evidence>
<dbReference type="GO" id="GO:0046872">
    <property type="term" value="F:metal ion binding"/>
    <property type="evidence" value="ECO:0007669"/>
    <property type="project" value="UniProtKB-KW"/>
</dbReference>
<evidence type="ECO:0000256" key="3">
    <source>
        <dbReference type="ARBA" id="ARBA00022840"/>
    </source>
</evidence>
<keyword evidence="5" id="KW-0460">Magnesium</keyword>
<dbReference type="RefSeq" id="WP_116682208.1">
    <property type="nucleotide sequence ID" value="NZ_QURL01000002.1"/>
</dbReference>
<gene>
    <name evidence="6" type="ORF">DYI37_05620</name>
</gene>
<feature type="binding site" evidence="4">
    <location>
        <position position="55"/>
    </location>
    <ligand>
        <name>substrate</name>
    </ligand>
</feature>
<name>A0A371X7X6_9HYPH</name>
<dbReference type="Proteomes" id="UP000264310">
    <property type="component" value="Unassembled WGS sequence"/>
</dbReference>
<dbReference type="Gene3D" id="3.40.50.10420">
    <property type="entry name" value="NagB/RpiA/CoA transferase-like"/>
    <property type="match status" value="1"/>
</dbReference>
<sequence length="195" mass="21073">MSDLKAIKKRLRMEALARRDAMDETARIEASLEIAAHGTALLADAVRGRIVSGFLPIRSEVDLRPLMTALADHGARLCVPAIVDKELEFRELKRGAELVDQGFGTVAPGPDAAVLVPGIMLVPLSAFDRQGGRIGYGGGFYDRAIQRFETDGARPRLVGTAFAVQEIEKAPMASHDHFLDAVVTEAGVIEPRSRT</sequence>
<dbReference type="InterPro" id="IPR002698">
    <property type="entry name" value="FTHF_cligase"/>
</dbReference>
<dbReference type="SUPFAM" id="SSF100950">
    <property type="entry name" value="NagB/RpiA/CoA transferase-like"/>
    <property type="match status" value="1"/>
</dbReference>
<keyword evidence="6" id="KW-0436">Ligase</keyword>
<keyword evidence="7" id="KW-1185">Reference proteome</keyword>
<dbReference type="GO" id="GO:0005524">
    <property type="term" value="F:ATP binding"/>
    <property type="evidence" value="ECO:0007669"/>
    <property type="project" value="UniProtKB-KW"/>
</dbReference>
<dbReference type="OrthoDB" id="9801938at2"/>
<dbReference type="PANTHER" id="PTHR23407">
    <property type="entry name" value="ATPASE INHIBITOR/5-FORMYLTETRAHYDROFOLATE CYCLO-LIGASE"/>
    <property type="match status" value="1"/>
</dbReference>
<dbReference type="GO" id="GO:0035999">
    <property type="term" value="P:tetrahydrofolate interconversion"/>
    <property type="evidence" value="ECO:0007669"/>
    <property type="project" value="TreeGrafter"/>
</dbReference>
<feature type="binding site" evidence="4">
    <location>
        <begin position="8"/>
        <end position="12"/>
    </location>
    <ligand>
        <name>ATP</name>
        <dbReference type="ChEBI" id="CHEBI:30616"/>
    </ligand>
</feature>
<protein>
    <recommendedName>
        <fullName evidence="5">5-formyltetrahydrofolate cyclo-ligase</fullName>
        <ecNumber evidence="5">6.3.3.2</ecNumber>
    </recommendedName>
</protein>
<keyword evidence="2 4" id="KW-0547">Nucleotide-binding</keyword>
<comment type="catalytic activity">
    <reaction evidence="5">
        <text>(6S)-5-formyl-5,6,7,8-tetrahydrofolate + ATP = (6R)-5,10-methenyltetrahydrofolate + ADP + phosphate</text>
        <dbReference type="Rhea" id="RHEA:10488"/>
        <dbReference type="ChEBI" id="CHEBI:30616"/>
        <dbReference type="ChEBI" id="CHEBI:43474"/>
        <dbReference type="ChEBI" id="CHEBI:57455"/>
        <dbReference type="ChEBI" id="CHEBI:57457"/>
        <dbReference type="ChEBI" id="CHEBI:456216"/>
        <dbReference type="EC" id="6.3.3.2"/>
    </reaction>
</comment>
<evidence type="ECO:0000256" key="4">
    <source>
        <dbReference type="PIRSR" id="PIRSR006806-1"/>
    </source>
</evidence>
<dbReference type="InterPro" id="IPR024185">
    <property type="entry name" value="FTHF_cligase-like_sf"/>
</dbReference>
<evidence type="ECO:0000256" key="5">
    <source>
        <dbReference type="RuleBase" id="RU361279"/>
    </source>
</evidence>
<comment type="similarity">
    <text evidence="1 5">Belongs to the 5-formyltetrahydrofolate cyclo-ligase family.</text>
</comment>
<dbReference type="PANTHER" id="PTHR23407:SF1">
    <property type="entry name" value="5-FORMYLTETRAHYDROFOLATE CYCLO-LIGASE"/>
    <property type="match status" value="1"/>
</dbReference>
<evidence type="ECO:0000256" key="2">
    <source>
        <dbReference type="ARBA" id="ARBA00022741"/>
    </source>
</evidence>
<keyword evidence="5" id="KW-0479">Metal-binding</keyword>
<proteinExistence type="inferred from homology"/>
<dbReference type="InterPro" id="IPR037171">
    <property type="entry name" value="NagB/RpiA_transferase-like"/>
</dbReference>
<reference evidence="6 7" key="1">
    <citation type="submission" date="2018-08" db="EMBL/GenBank/DDBJ databases">
        <title>Fulvimarina sp. 85, whole genome shotgun sequence.</title>
        <authorList>
            <person name="Tuo L."/>
        </authorList>
    </citation>
    <scope>NUCLEOTIDE SEQUENCE [LARGE SCALE GENOMIC DNA]</scope>
    <source>
        <strain evidence="6 7">85</strain>
    </source>
</reference>
<evidence type="ECO:0000313" key="6">
    <source>
        <dbReference type="EMBL" id="RFC65310.1"/>
    </source>
</evidence>
<feature type="binding site" evidence="4">
    <location>
        <position position="60"/>
    </location>
    <ligand>
        <name>substrate</name>
    </ligand>
</feature>
<dbReference type="NCBIfam" id="TIGR02727">
    <property type="entry name" value="MTHFS_bact"/>
    <property type="match status" value="1"/>
</dbReference>
<dbReference type="GO" id="GO:0009396">
    <property type="term" value="P:folic acid-containing compound biosynthetic process"/>
    <property type="evidence" value="ECO:0007669"/>
    <property type="project" value="TreeGrafter"/>
</dbReference>
<comment type="cofactor">
    <cofactor evidence="5">
        <name>Mg(2+)</name>
        <dbReference type="ChEBI" id="CHEBI:18420"/>
    </cofactor>
</comment>
<organism evidence="6 7">
    <name type="scientific">Fulvimarina endophytica</name>
    <dbReference type="NCBI Taxonomy" id="2293836"/>
    <lineage>
        <taxon>Bacteria</taxon>
        <taxon>Pseudomonadati</taxon>
        <taxon>Pseudomonadota</taxon>
        <taxon>Alphaproteobacteria</taxon>
        <taxon>Hyphomicrobiales</taxon>
        <taxon>Aurantimonadaceae</taxon>
        <taxon>Fulvimarina</taxon>
    </lineage>
</organism>
<feature type="binding site" evidence="4">
    <location>
        <begin position="133"/>
        <end position="141"/>
    </location>
    <ligand>
        <name>ATP</name>
        <dbReference type="ChEBI" id="CHEBI:30616"/>
    </ligand>
</feature>
<comment type="caution">
    <text evidence="6">The sequence shown here is derived from an EMBL/GenBank/DDBJ whole genome shotgun (WGS) entry which is preliminary data.</text>
</comment>
<dbReference type="PIRSF" id="PIRSF006806">
    <property type="entry name" value="FTHF_cligase"/>
    <property type="match status" value="1"/>
</dbReference>
<dbReference type="EC" id="6.3.3.2" evidence="5"/>
<dbReference type="AlphaFoldDB" id="A0A371X7X6"/>